<keyword evidence="4" id="KW-0732">Signal</keyword>
<feature type="coiled-coil region" evidence="1">
    <location>
        <begin position="169"/>
        <end position="196"/>
    </location>
</feature>
<evidence type="ECO:0000256" key="4">
    <source>
        <dbReference type="SAM" id="SignalP"/>
    </source>
</evidence>
<dbReference type="AlphaFoldDB" id="B6BUA0"/>
<dbReference type="NCBIfam" id="TIGR03505">
    <property type="entry name" value="FimV_core"/>
    <property type="match status" value="1"/>
</dbReference>
<dbReference type="eggNOG" id="COG3170">
    <property type="taxonomic scope" value="Bacteria"/>
</dbReference>
<evidence type="ECO:0000256" key="2">
    <source>
        <dbReference type="SAM" id="MobiDB-lite"/>
    </source>
</evidence>
<feature type="domain" description="FimV N-terminal" evidence="5">
    <location>
        <begin position="23"/>
        <end position="130"/>
    </location>
</feature>
<gene>
    <name evidence="6" type="ORF">KB13_476</name>
</gene>
<keyword evidence="3" id="KW-0472">Membrane</keyword>
<dbReference type="Proteomes" id="UP000004188">
    <property type="component" value="Unassembled WGS sequence"/>
</dbReference>
<feature type="region of interest" description="Disordered" evidence="2">
    <location>
        <begin position="141"/>
        <end position="166"/>
    </location>
</feature>
<keyword evidence="3" id="KW-1133">Transmembrane helix</keyword>
<dbReference type="HOGENOM" id="CLU_564599_0_0_4"/>
<keyword evidence="7" id="KW-1185">Reference proteome</keyword>
<sequence length="483" mass="54705">MNRLIKLFLFASAFTFIFSAQALQLGKISINSKQEQPLNADIEVILTKADDVTELVPSIASKEDFESQGIERLPVHANIDANFVKNSEGKVYLKLKSEKPVKDPFLDLLIQIDSPKGRNYREYTVLLDPPDPMDKMINETLEKDSSKKDSNKLPAKDLAEGKKREIDSDKNVEEKIDLTEDQKEEVVEEKQDTAKKVNVKESVVNSKEEDLNDQEIDELKTVKSVPGKTLYQIGRENSLSGITLEQMVVGIYQNNRKAFAEGNINGLNKNKVLTIPNKSYFSDLSHLEARKILKSQNDEWKKLTQPKAKENKSTKKVENNIEKEKIENLEQKLAEAEQKLKKLSQAQVDSIEPEQQKTIDKETMDEISKQNEVIDIEGSDFEIEEIVLDDVKESDEDVFTSSISADSDINETVLIEDEANQNDNLMIVLVLLFLVVVVAGAIFFISSKRRAERTIFSSGINDNSQNNQSDIIDNLSREDKNSF</sequence>
<accession>B6BUA0</accession>
<dbReference type="InterPro" id="IPR057840">
    <property type="entry name" value="FimV_N"/>
</dbReference>
<dbReference type="EMBL" id="DS995299">
    <property type="protein sequence ID" value="EDZ64344.1"/>
    <property type="molecule type" value="Genomic_DNA"/>
</dbReference>
<feature type="signal peptide" evidence="4">
    <location>
        <begin position="1"/>
        <end position="22"/>
    </location>
</feature>
<keyword evidence="3" id="KW-0812">Transmembrane</keyword>
<protein>
    <recommendedName>
        <fullName evidence="5">FimV N-terminal domain-containing protein</fullName>
    </recommendedName>
</protein>
<evidence type="ECO:0000313" key="7">
    <source>
        <dbReference type="Proteomes" id="UP000004188"/>
    </source>
</evidence>
<organism evidence="6 7">
    <name type="scientific">beta proteobacterium KB13</name>
    <dbReference type="NCBI Taxonomy" id="314607"/>
    <lineage>
        <taxon>Bacteria</taxon>
        <taxon>Pseudomonadati</taxon>
        <taxon>Pseudomonadota</taxon>
        <taxon>Betaproteobacteria</taxon>
        <taxon>Nitrosomonadales</taxon>
        <taxon>OM43 clade</taxon>
    </lineage>
</organism>
<evidence type="ECO:0000256" key="1">
    <source>
        <dbReference type="SAM" id="Coils"/>
    </source>
</evidence>
<evidence type="ECO:0000259" key="5">
    <source>
        <dbReference type="Pfam" id="PF25800"/>
    </source>
</evidence>
<evidence type="ECO:0000313" key="6">
    <source>
        <dbReference type="EMBL" id="EDZ64344.1"/>
    </source>
</evidence>
<reference evidence="7" key="1">
    <citation type="journal article" date="2012" name="Stand. Genomic Sci.">
        <title>Genome sequence of strain HIMB624, a cultured representative from the OM43 clade of marine Betaproteobacteria.</title>
        <authorList>
            <person name="Huggett M.J."/>
            <person name="Hayakawa D.H."/>
            <person name="Rappe M.S."/>
        </authorList>
    </citation>
    <scope>NUCLEOTIDE SEQUENCE [LARGE SCALE GENOMIC DNA]</scope>
    <source>
        <strain evidence="7">KB13</strain>
    </source>
</reference>
<dbReference type="InterPro" id="IPR020012">
    <property type="entry name" value="LysM_FimV"/>
</dbReference>
<feature type="transmembrane region" description="Helical" evidence="3">
    <location>
        <begin position="425"/>
        <end position="445"/>
    </location>
</feature>
<feature type="chain" id="PRO_5002840851" description="FimV N-terminal domain-containing protein" evidence="4">
    <location>
        <begin position="23"/>
        <end position="483"/>
    </location>
</feature>
<dbReference type="Pfam" id="PF25800">
    <property type="entry name" value="FimV_N"/>
    <property type="match status" value="1"/>
</dbReference>
<proteinExistence type="predicted"/>
<dbReference type="STRING" id="314607.KB13_476"/>
<keyword evidence="1" id="KW-0175">Coiled coil</keyword>
<evidence type="ECO:0000256" key="3">
    <source>
        <dbReference type="SAM" id="Phobius"/>
    </source>
</evidence>
<feature type="coiled-coil region" evidence="1">
    <location>
        <begin position="312"/>
        <end position="349"/>
    </location>
</feature>
<name>B6BUA0_9PROT</name>